<evidence type="ECO:0000259" key="3">
    <source>
        <dbReference type="Pfam" id="PF00437"/>
    </source>
</evidence>
<dbReference type="CDD" id="cd01130">
    <property type="entry name" value="VirB11-like_ATPase"/>
    <property type="match status" value="1"/>
</dbReference>
<evidence type="ECO:0000313" key="5">
    <source>
        <dbReference type="Proteomes" id="UP000190037"/>
    </source>
</evidence>
<dbReference type="PANTHER" id="PTHR30486">
    <property type="entry name" value="TWITCHING MOTILITY PROTEIN PILT"/>
    <property type="match status" value="1"/>
</dbReference>
<dbReference type="Proteomes" id="UP000190037">
    <property type="component" value="Unassembled WGS sequence"/>
</dbReference>
<dbReference type="Pfam" id="PF00437">
    <property type="entry name" value="T2SSE"/>
    <property type="match status" value="1"/>
</dbReference>
<feature type="region of interest" description="Disordered" evidence="2">
    <location>
        <begin position="145"/>
        <end position="185"/>
    </location>
</feature>
<proteinExistence type="inferred from homology"/>
<accession>A0A1T3NUQ8</accession>
<feature type="region of interest" description="Disordered" evidence="2">
    <location>
        <begin position="1"/>
        <end position="102"/>
    </location>
</feature>
<sequence>MFDNARPLHPDPHNKPEPAPPAETGGHPQIHVVPGRPEAEDVFYAPPPLRTWPEGFQRAGADPATGPEHTWSAGAGSLTPAVGHVPPPTPANGTPVPPSTMSAPNAVPTPPHVVPGANGHVNGAARPAGSRDGMFTVPPTASVSANGVGTVSRRPSAAPAPTGTGPHAPLTTAPSPPRNPSGEPVVDPAVVRILKDRAAEQLHEFDKSAPGMTTGDREQRGRAIVAQVVAEWADITARERGISTTPAEDRAMARAVWDWLFRAGPLEPYLTDPAVENILVNGYDTVWVDYADRPRVQVPPLTASDDELRELLRDLARRHGSGERTLSTAQPTLALRLPDGSRLQAITEVTPHTYVTIRRHRVRDVRLAELIGLGTLDRTLAAFLGSLVRAKKNLIICGTQGVGKTSLLRALSHEIPRDERIGTFETELELFLHELGHLRQVVAIEAREGNGERGIDGKSAGELTIGELIPSALRMSLSRMIVGEVRSSEIVPMLRVMTNGEGGSMCTLHVREPDMIFDRIAELCLEYGAHMSPELAYRLASNAVDYVVFVRMIDETAIGGKRHRFVSHVLEVTGMGEHRRPAVNTIFAPTADDPRATARMYPSDMPDLIRAGFSPHLLDEPHGWRPLRLKLHQGG</sequence>
<protein>
    <submittedName>
        <fullName evidence="4">ATP/GTP-binding protein</fullName>
    </submittedName>
</protein>
<evidence type="ECO:0000256" key="1">
    <source>
        <dbReference type="ARBA" id="ARBA00006611"/>
    </source>
</evidence>
<dbReference type="SUPFAM" id="SSF52540">
    <property type="entry name" value="P-loop containing nucleoside triphosphate hydrolases"/>
    <property type="match status" value="1"/>
</dbReference>
<dbReference type="InterPro" id="IPR001482">
    <property type="entry name" value="T2SS/T4SS_dom"/>
</dbReference>
<organism evidence="4 5">
    <name type="scientific">Embleya scabrispora</name>
    <dbReference type="NCBI Taxonomy" id="159449"/>
    <lineage>
        <taxon>Bacteria</taxon>
        <taxon>Bacillati</taxon>
        <taxon>Actinomycetota</taxon>
        <taxon>Actinomycetes</taxon>
        <taxon>Kitasatosporales</taxon>
        <taxon>Streptomycetaceae</taxon>
        <taxon>Embleya</taxon>
    </lineage>
</organism>
<dbReference type="OrthoDB" id="9810761at2"/>
<feature type="domain" description="Bacterial type II secretion system protein E" evidence="3">
    <location>
        <begin position="264"/>
        <end position="554"/>
    </location>
</feature>
<evidence type="ECO:0000313" key="4">
    <source>
        <dbReference type="EMBL" id="OPC80465.1"/>
    </source>
</evidence>
<feature type="compositionally biased region" description="Basic and acidic residues" evidence="2">
    <location>
        <begin position="1"/>
        <end position="16"/>
    </location>
</feature>
<evidence type="ECO:0000256" key="2">
    <source>
        <dbReference type="SAM" id="MobiDB-lite"/>
    </source>
</evidence>
<comment type="caution">
    <text evidence="4">The sequence shown here is derived from an EMBL/GenBank/DDBJ whole genome shotgun (WGS) entry which is preliminary data.</text>
</comment>
<dbReference type="InterPro" id="IPR050921">
    <property type="entry name" value="T4SS_GSP_E_ATPase"/>
</dbReference>
<gene>
    <name evidence="4" type="ORF">B4N89_05440</name>
</gene>
<reference evidence="4 5" key="1">
    <citation type="submission" date="2017-03" db="EMBL/GenBank/DDBJ databases">
        <title>Draft genome sequence of Streptomyces scabrisporus NF3, endophyte isolated from Amphipterygium adstringens.</title>
        <authorList>
            <person name="Vazquez M."/>
            <person name="Ceapa C.D."/>
            <person name="Rodriguez Luna D."/>
            <person name="Sanchez Esquivel S."/>
        </authorList>
    </citation>
    <scope>NUCLEOTIDE SEQUENCE [LARGE SCALE GENOMIC DNA]</scope>
    <source>
        <strain evidence="4 5">NF3</strain>
    </source>
</reference>
<dbReference type="Gene3D" id="3.30.450.380">
    <property type="match status" value="1"/>
</dbReference>
<dbReference type="Gene3D" id="3.40.50.300">
    <property type="entry name" value="P-loop containing nucleotide triphosphate hydrolases"/>
    <property type="match status" value="1"/>
</dbReference>
<dbReference type="AlphaFoldDB" id="A0A1T3NUQ8"/>
<name>A0A1T3NUQ8_9ACTN</name>
<dbReference type="InterPro" id="IPR027417">
    <property type="entry name" value="P-loop_NTPase"/>
</dbReference>
<comment type="similarity">
    <text evidence="1">Belongs to the GSP E family.</text>
</comment>
<keyword evidence="5" id="KW-1185">Reference proteome</keyword>
<dbReference type="EMBL" id="MWQN01000001">
    <property type="protein sequence ID" value="OPC80465.1"/>
    <property type="molecule type" value="Genomic_DNA"/>
</dbReference>
<dbReference type="GO" id="GO:0016887">
    <property type="term" value="F:ATP hydrolysis activity"/>
    <property type="evidence" value="ECO:0007669"/>
    <property type="project" value="InterPro"/>
</dbReference>
<feature type="compositionally biased region" description="Low complexity" evidence="2">
    <location>
        <begin position="157"/>
        <end position="173"/>
    </location>
</feature>
<dbReference type="PANTHER" id="PTHR30486:SF6">
    <property type="entry name" value="TYPE IV PILUS RETRACTATION ATPASE PILT"/>
    <property type="match status" value="1"/>
</dbReference>
<dbReference type="RefSeq" id="WP_078974724.1">
    <property type="nucleotide sequence ID" value="NZ_MWQN01000001.1"/>
</dbReference>
<feature type="compositionally biased region" description="Pro residues" evidence="2">
    <location>
        <begin position="85"/>
        <end position="98"/>
    </location>
</feature>
<dbReference type="STRING" id="159449.B4N89_05440"/>